<name>A0AAV4N4F2_CAEEX</name>
<evidence type="ECO:0000313" key="3">
    <source>
        <dbReference type="Proteomes" id="UP001054945"/>
    </source>
</evidence>
<dbReference type="AlphaFoldDB" id="A0AAV4N4F2"/>
<accession>A0AAV4N4F2</accession>
<gene>
    <name evidence="2" type="ORF">CEXT_51491</name>
</gene>
<reference evidence="2 3" key="1">
    <citation type="submission" date="2021-06" db="EMBL/GenBank/DDBJ databases">
        <title>Caerostris extrusa draft genome.</title>
        <authorList>
            <person name="Kono N."/>
            <person name="Arakawa K."/>
        </authorList>
    </citation>
    <scope>NUCLEOTIDE SEQUENCE [LARGE SCALE GENOMIC DNA]</scope>
</reference>
<feature type="compositionally biased region" description="Basic and acidic residues" evidence="1">
    <location>
        <begin position="17"/>
        <end position="29"/>
    </location>
</feature>
<dbReference type="Proteomes" id="UP001054945">
    <property type="component" value="Unassembled WGS sequence"/>
</dbReference>
<organism evidence="2 3">
    <name type="scientific">Caerostris extrusa</name>
    <name type="common">Bark spider</name>
    <name type="synonym">Caerostris bankana</name>
    <dbReference type="NCBI Taxonomy" id="172846"/>
    <lineage>
        <taxon>Eukaryota</taxon>
        <taxon>Metazoa</taxon>
        <taxon>Ecdysozoa</taxon>
        <taxon>Arthropoda</taxon>
        <taxon>Chelicerata</taxon>
        <taxon>Arachnida</taxon>
        <taxon>Araneae</taxon>
        <taxon>Araneomorphae</taxon>
        <taxon>Entelegynae</taxon>
        <taxon>Araneoidea</taxon>
        <taxon>Araneidae</taxon>
        <taxon>Caerostris</taxon>
    </lineage>
</organism>
<comment type="caution">
    <text evidence="2">The sequence shown here is derived from an EMBL/GenBank/DDBJ whole genome shotgun (WGS) entry which is preliminary data.</text>
</comment>
<feature type="region of interest" description="Disordered" evidence="1">
    <location>
        <begin position="1"/>
        <end position="33"/>
    </location>
</feature>
<evidence type="ECO:0000256" key="1">
    <source>
        <dbReference type="SAM" id="MobiDB-lite"/>
    </source>
</evidence>
<dbReference type="EMBL" id="BPLR01002952">
    <property type="protein sequence ID" value="GIX79577.1"/>
    <property type="molecule type" value="Genomic_DNA"/>
</dbReference>
<keyword evidence="3" id="KW-1185">Reference proteome</keyword>
<protein>
    <submittedName>
        <fullName evidence="2">Uncharacterized protein</fullName>
    </submittedName>
</protein>
<proteinExistence type="predicted"/>
<evidence type="ECO:0000313" key="2">
    <source>
        <dbReference type="EMBL" id="GIX79577.1"/>
    </source>
</evidence>
<sequence length="75" mass="8838">MVLSFLTNDAEMFMPKPPEDRSLSRERDVPSTGSCDWSTGRYWLDEFLAVYQEIEKKCFPNSHSFCIKKAKEERK</sequence>